<dbReference type="PANTHER" id="PTHR33244:SF3">
    <property type="entry name" value="PEPTIDASE A2 DOMAIN-CONTAINING PROTEIN"/>
    <property type="match status" value="1"/>
</dbReference>
<accession>A0A913WSQ1</accession>
<name>A0A913WSQ1_EXADI</name>
<dbReference type="Proteomes" id="UP000887567">
    <property type="component" value="Unplaced"/>
</dbReference>
<organism evidence="2 3">
    <name type="scientific">Exaiptasia diaphana</name>
    <name type="common">Tropical sea anemone</name>
    <name type="synonym">Aiptasia pulchella</name>
    <dbReference type="NCBI Taxonomy" id="2652724"/>
    <lineage>
        <taxon>Eukaryota</taxon>
        <taxon>Metazoa</taxon>
        <taxon>Cnidaria</taxon>
        <taxon>Anthozoa</taxon>
        <taxon>Hexacorallia</taxon>
        <taxon>Actiniaria</taxon>
        <taxon>Aiptasiidae</taxon>
        <taxon>Exaiptasia</taxon>
    </lineage>
</organism>
<dbReference type="KEGG" id="epa:110232650"/>
<dbReference type="OMA" id="YWAQLLM"/>
<keyword evidence="3" id="KW-1185">Reference proteome</keyword>
<evidence type="ECO:0000313" key="3">
    <source>
        <dbReference type="Proteomes" id="UP000887567"/>
    </source>
</evidence>
<feature type="region of interest" description="Disordered" evidence="1">
    <location>
        <begin position="1"/>
        <end position="26"/>
    </location>
</feature>
<feature type="compositionally biased region" description="Polar residues" evidence="1">
    <location>
        <begin position="80"/>
        <end position="89"/>
    </location>
</feature>
<dbReference type="RefSeq" id="XP_020893526.2">
    <property type="nucleotide sequence ID" value="XM_021037867.2"/>
</dbReference>
<sequence length="137" mass="15909">MLREKEERGKINMKLNFDTHHSAKPLPVLQQGDQVWIKDRKESATVKDKVHERSYLVETQNSTFRRNRVQLNKLPKKGPNLTQSTPTTANKERTKPEHPTAQQNAREAKAMLSPHLQPTLQTRSGRTIRKPDRLIEQ</sequence>
<evidence type="ECO:0000256" key="1">
    <source>
        <dbReference type="SAM" id="MobiDB-lite"/>
    </source>
</evidence>
<evidence type="ECO:0000313" key="2">
    <source>
        <dbReference type="EnsemblMetazoa" id="XP_020893526.2"/>
    </source>
</evidence>
<dbReference type="PANTHER" id="PTHR33244">
    <property type="entry name" value="INTEGRASE CATALYTIC DOMAIN-CONTAINING PROTEIN-RELATED"/>
    <property type="match status" value="1"/>
</dbReference>
<reference evidence="2" key="1">
    <citation type="submission" date="2022-11" db="UniProtKB">
        <authorList>
            <consortium name="EnsemblMetazoa"/>
        </authorList>
    </citation>
    <scope>IDENTIFICATION</scope>
</reference>
<feature type="compositionally biased region" description="Polar residues" evidence="1">
    <location>
        <begin position="116"/>
        <end position="125"/>
    </location>
</feature>
<feature type="compositionally biased region" description="Basic and acidic residues" evidence="1">
    <location>
        <begin position="1"/>
        <end position="10"/>
    </location>
</feature>
<dbReference type="GeneID" id="110232650"/>
<protein>
    <submittedName>
        <fullName evidence="2">Uncharacterized protein</fullName>
    </submittedName>
</protein>
<dbReference type="OrthoDB" id="6760940at2759"/>
<dbReference type="EnsemblMetazoa" id="XM_021037867.2">
    <property type="protein sequence ID" value="XP_020893526.2"/>
    <property type="gene ID" value="LOC110232650"/>
</dbReference>
<dbReference type="AlphaFoldDB" id="A0A913WSQ1"/>
<proteinExistence type="predicted"/>
<feature type="region of interest" description="Disordered" evidence="1">
    <location>
        <begin position="59"/>
        <end position="137"/>
    </location>
</feature>